<evidence type="ECO:0000313" key="2">
    <source>
        <dbReference type="Proteomes" id="UP000037035"/>
    </source>
</evidence>
<dbReference type="EMBL" id="LAVV01012984">
    <property type="protein sequence ID" value="KNZ46113.1"/>
    <property type="molecule type" value="Genomic_DNA"/>
</dbReference>
<gene>
    <name evidence="1" type="ORF">VP01_7540g1</name>
</gene>
<dbReference type="AlphaFoldDB" id="A0A0L6UC45"/>
<dbReference type="OrthoDB" id="3054497at2759"/>
<name>A0A0L6UC45_9BASI</name>
<sequence length="117" mass="13563">MQGFKQIDGTDYKETYATTGKVLNTHLASPLINKQESKKDIFIKIPKGVNCLTPYLELKKINGLKQSPKNWYETLKSWLHLIGFYESSCDPYLFICDDMVSMVFFHLDVLKFKGVFE</sequence>
<reference evidence="1 2" key="1">
    <citation type="submission" date="2015-08" db="EMBL/GenBank/DDBJ databases">
        <title>Next Generation Sequencing and Analysis of the Genome of Puccinia sorghi L Schw, the Causal Agent of Maize Common Rust.</title>
        <authorList>
            <person name="Rochi L."/>
            <person name="Burguener G."/>
            <person name="Darino M."/>
            <person name="Turjanski A."/>
            <person name="Kreff E."/>
            <person name="Dieguez M.J."/>
            <person name="Sacco F."/>
        </authorList>
    </citation>
    <scope>NUCLEOTIDE SEQUENCE [LARGE SCALE GENOMIC DNA]</scope>
    <source>
        <strain evidence="1 2">RO10H11247</strain>
    </source>
</reference>
<evidence type="ECO:0000313" key="1">
    <source>
        <dbReference type="EMBL" id="KNZ46113.1"/>
    </source>
</evidence>
<dbReference type="Proteomes" id="UP000037035">
    <property type="component" value="Unassembled WGS sequence"/>
</dbReference>
<dbReference type="VEuPathDB" id="FungiDB:VP01_7540g1"/>
<keyword evidence="2" id="KW-1185">Reference proteome</keyword>
<organism evidence="1 2">
    <name type="scientific">Puccinia sorghi</name>
    <dbReference type="NCBI Taxonomy" id="27349"/>
    <lineage>
        <taxon>Eukaryota</taxon>
        <taxon>Fungi</taxon>
        <taxon>Dikarya</taxon>
        <taxon>Basidiomycota</taxon>
        <taxon>Pucciniomycotina</taxon>
        <taxon>Pucciniomycetes</taxon>
        <taxon>Pucciniales</taxon>
        <taxon>Pucciniaceae</taxon>
        <taxon>Puccinia</taxon>
    </lineage>
</organism>
<evidence type="ECO:0008006" key="3">
    <source>
        <dbReference type="Google" id="ProtNLM"/>
    </source>
</evidence>
<protein>
    <recommendedName>
        <fullName evidence="3">Reverse transcriptase Ty1/copia-type domain-containing protein</fullName>
    </recommendedName>
</protein>
<comment type="caution">
    <text evidence="1">The sequence shown here is derived from an EMBL/GenBank/DDBJ whole genome shotgun (WGS) entry which is preliminary data.</text>
</comment>
<accession>A0A0L6UC45</accession>
<proteinExistence type="predicted"/>